<dbReference type="OrthoDB" id="388988at2759"/>
<dbReference type="KEGG" id="pcy:PCYB_006880"/>
<evidence type="ECO:0000256" key="1">
    <source>
        <dbReference type="SAM" id="MobiDB-lite"/>
    </source>
</evidence>
<dbReference type="GeneID" id="14696481"/>
<protein>
    <recommendedName>
        <fullName evidence="4">CYIR protein</fullName>
    </recommendedName>
</protein>
<sequence>LSIGDCLGLYVDISNEIEKKISELQDTRDVDIRKKCVDLDNHINTQKENYKKCEKHYLSNDSINIENYIEELSTQYHKYTKCSSESTSNGKGDDKSKPETKELCKDPAECPKEQVLPEEKISESSCKKELSKPGCLQQGVYSEHNVDHSAVADDTTAEQQNTVASTASTLNDPVESNCPLNNSSYIEVSPSPSSPSQPKLNLIPDVKSDNPSHNLLNNEQYSIHLVHDEHSYIIDNGCGPSNGYNSDEIIIKLLKKPSPKRKYGKIHESDNQGTSKSLLIILKGLSSLKIPIINTILYNLYHLHQRYS</sequence>
<keyword evidence="3" id="KW-1185">Reference proteome</keyword>
<feature type="non-terminal residue" evidence="2">
    <location>
        <position position="1"/>
    </location>
</feature>
<proteinExistence type="predicted"/>
<feature type="region of interest" description="Disordered" evidence="1">
    <location>
        <begin position="82"/>
        <end position="104"/>
    </location>
</feature>
<dbReference type="EMBL" id="DF158225">
    <property type="protein sequence ID" value="GAB69939.1"/>
    <property type="molecule type" value="Genomic_DNA"/>
</dbReference>
<feature type="region of interest" description="Disordered" evidence="1">
    <location>
        <begin position="169"/>
        <end position="203"/>
    </location>
</feature>
<reference evidence="2 3" key="1">
    <citation type="journal article" date="2012" name="Nat. Genet.">
        <title>Plasmodium cynomolgi genome sequences provide insight into Plasmodium vivax and the monkey malaria clade.</title>
        <authorList>
            <person name="Tachibana S."/>
            <person name="Sullivan S.A."/>
            <person name="Kawai S."/>
            <person name="Nakamura S."/>
            <person name="Kim H.R."/>
            <person name="Goto N."/>
            <person name="Arisue N."/>
            <person name="Palacpac N.M.Q."/>
            <person name="Honma H."/>
            <person name="Yagi M."/>
            <person name="Tougan T."/>
            <person name="Katakai Y."/>
            <person name="Kaneko O."/>
            <person name="Mita T."/>
            <person name="Kita K."/>
            <person name="Yasutomi Y."/>
            <person name="Sutton P.L."/>
            <person name="Shakhbatyan R."/>
            <person name="Horii T."/>
            <person name="Yasunaga T."/>
            <person name="Barnwell J.W."/>
            <person name="Escalante A.A."/>
            <person name="Carlton J.M."/>
            <person name="Tanabe K."/>
        </authorList>
    </citation>
    <scope>NUCLEOTIDE SEQUENCE [LARGE SCALE GENOMIC DNA]</scope>
    <source>
        <strain evidence="2 3">B</strain>
    </source>
</reference>
<name>K6V0S5_PLACD</name>
<evidence type="ECO:0000313" key="2">
    <source>
        <dbReference type="EMBL" id="GAB69939.1"/>
    </source>
</evidence>
<feature type="non-terminal residue" evidence="2">
    <location>
        <position position="308"/>
    </location>
</feature>
<gene>
    <name evidence="2" type="ORF">PCYB_006880</name>
</gene>
<evidence type="ECO:0008006" key="4">
    <source>
        <dbReference type="Google" id="ProtNLM"/>
    </source>
</evidence>
<dbReference type="AlphaFoldDB" id="K6V0S5"/>
<evidence type="ECO:0000313" key="3">
    <source>
        <dbReference type="Proteomes" id="UP000006319"/>
    </source>
</evidence>
<organism evidence="2 3">
    <name type="scientific">Plasmodium cynomolgi (strain B)</name>
    <dbReference type="NCBI Taxonomy" id="1120755"/>
    <lineage>
        <taxon>Eukaryota</taxon>
        <taxon>Sar</taxon>
        <taxon>Alveolata</taxon>
        <taxon>Apicomplexa</taxon>
        <taxon>Aconoidasida</taxon>
        <taxon>Haemosporida</taxon>
        <taxon>Plasmodiidae</taxon>
        <taxon>Plasmodium</taxon>
        <taxon>Plasmodium (Plasmodium)</taxon>
    </lineage>
</organism>
<feature type="compositionally biased region" description="Basic and acidic residues" evidence="1">
    <location>
        <begin position="91"/>
        <end position="104"/>
    </location>
</feature>
<dbReference type="RefSeq" id="XP_004228157.1">
    <property type="nucleotide sequence ID" value="XM_004228109.1"/>
</dbReference>
<dbReference type="VEuPathDB" id="PlasmoDB:PCYB_006880"/>
<accession>K6V0S5</accession>
<dbReference type="Proteomes" id="UP000006319">
    <property type="component" value="Unassembled WGS sequence"/>
</dbReference>